<feature type="region of interest" description="Disordered" evidence="1">
    <location>
        <begin position="198"/>
        <end position="281"/>
    </location>
</feature>
<accession>A0A2V1DMP3</accession>
<evidence type="ECO:0000256" key="1">
    <source>
        <dbReference type="SAM" id="MobiDB-lite"/>
    </source>
</evidence>
<dbReference type="Proteomes" id="UP000244855">
    <property type="component" value="Unassembled WGS sequence"/>
</dbReference>
<gene>
    <name evidence="2" type="ORF">DM02DRAFT_656425</name>
</gene>
<feature type="region of interest" description="Disordered" evidence="1">
    <location>
        <begin position="163"/>
        <end position="182"/>
    </location>
</feature>
<feature type="compositionally biased region" description="Low complexity" evidence="1">
    <location>
        <begin position="198"/>
        <end position="261"/>
    </location>
</feature>
<sequence>MAKRGFLKIGRLIGSSLSYKASATLAILNVFEQAPFKIESLLRNDSYHDVDLDSNPGAQFVRFDERPELHLGSSHRNTSNSRPNFHESQHIFDDISVALLYIQYIISQWDRSSTPYHNADHYCFPSNQYIPISSVNITAIIPTISIPTLAPILNTTSTPSINATRPTLTVPRPTFTPTGGPLPTVPIPINPLLPSLSTPTPPYLNSTSRFPTSKPTMPSSSSVAWPTTPTGTGGIVPPTTITTITIPGPSNPAPTRTNSTRPPRPTPSEDPDDDDNDNDDGWNWWDWWEWKNDNDNGWWWWWNNKRNNK</sequence>
<protein>
    <submittedName>
        <fullName evidence="2">Uncharacterized protein</fullName>
    </submittedName>
</protein>
<dbReference type="EMBL" id="KZ805393">
    <property type="protein sequence ID" value="PVH99370.1"/>
    <property type="molecule type" value="Genomic_DNA"/>
</dbReference>
<evidence type="ECO:0000313" key="2">
    <source>
        <dbReference type="EMBL" id="PVH99370.1"/>
    </source>
</evidence>
<proteinExistence type="predicted"/>
<organism evidence="2 3">
    <name type="scientific">Periconia macrospinosa</name>
    <dbReference type="NCBI Taxonomy" id="97972"/>
    <lineage>
        <taxon>Eukaryota</taxon>
        <taxon>Fungi</taxon>
        <taxon>Dikarya</taxon>
        <taxon>Ascomycota</taxon>
        <taxon>Pezizomycotina</taxon>
        <taxon>Dothideomycetes</taxon>
        <taxon>Pleosporomycetidae</taxon>
        <taxon>Pleosporales</taxon>
        <taxon>Massarineae</taxon>
        <taxon>Periconiaceae</taxon>
        <taxon>Periconia</taxon>
    </lineage>
</organism>
<keyword evidence="3" id="KW-1185">Reference proteome</keyword>
<feature type="compositionally biased region" description="Low complexity" evidence="1">
    <location>
        <begin position="169"/>
        <end position="182"/>
    </location>
</feature>
<name>A0A2V1DMP3_9PLEO</name>
<feature type="compositionally biased region" description="Acidic residues" evidence="1">
    <location>
        <begin position="269"/>
        <end position="280"/>
    </location>
</feature>
<dbReference type="STRING" id="97972.A0A2V1DMP3"/>
<dbReference type="AlphaFoldDB" id="A0A2V1DMP3"/>
<reference evidence="2 3" key="1">
    <citation type="journal article" date="2018" name="Sci. Rep.">
        <title>Comparative genomics provides insights into the lifestyle and reveals functional heterogeneity of dark septate endophytic fungi.</title>
        <authorList>
            <person name="Knapp D.G."/>
            <person name="Nemeth J.B."/>
            <person name="Barry K."/>
            <person name="Hainaut M."/>
            <person name="Henrissat B."/>
            <person name="Johnson J."/>
            <person name="Kuo A."/>
            <person name="Lim J.H.P."/>
            <person name="Lipzen A."/>
            <person name="Nolan M."/>
            <person name="Ohm R.A."/>
            <person name="Tamas L."/>
            <person name="Grigoriev I.V."/>
            <person name="Spatafora J.W."/>
            <person name="Nagy L.G."/>
            <person name="Kovacs G.M."/>
        </authorList>
    </citation>
    <scope>NUCLEOTIDE SEQUENCE [LARGE SCALE GENOMIC DNA]</scope>
    <source>
        <strain evidence="2 3">DSE2036</strain>
    </source>
</reference>
<evidence type="ECO:0000313" key="3">
    <source>
        <dbReference type="Proteomes" id="UP000244855"/>
    </source>
</evidence>